<evidence type="ECO:0000256" key="4">
    <source>
        <dbReference type="ARBA" id="ARBA00022741"/>
    </source>
</evidence>
<proteinExistence type="inferred from homology"/>
<dbReference type="EMBL" id="PEWD01000070">
    <property type="protein sequence ID" value="PIU68503.1"/>
    <property type="molecule type" value="Genomic_DNA"/>
</dbReference>
<protein>
    <recommendedName>
        <fullName evidence="2 9">Tryptophan--tRNA ligase</fullName>
        <ecNumber evidence="2 9">6.1.1.2</ecNumber>
    </recommendedName>
</protein>
<evidence type="ECO:0000256" key="3">
    <source>
        <dbReference type="ARBA" id="ARBA00022598"/>
    </source>
</evidence>
<dbReference type="NCBIfam" id="TIGR00233">
    <property type="entry name" value="trpS"/>
    <property type="match status" value="1"/>
</dbReference>
<dbReference type="SUPFAM" id="SSF52374">
    <property type="entry name" value="Nucleotidylyl transferase"/>
    <property type="match status" value="1"/>
</dbReference>
<dbReference type="PANTHER" id="PTHR43766:SF1">
    <property type="entry name" value="TRYPTOPHAN--TRNA LIGASE, MITOCHONDRIAL"/>
    <property type="match status" value="1"/>
</dbReference>
<keyword evidence="4 10" id="KW-0547">Nucleotide-binding</keyword>
<dbReference type="GO" id="GO:0005829">
    <property type="term" value="C:cytosol"/>
    <property type="evidence" value="ECO:0007669"/>
    <property type="project" value="TreeGrafter"/>
</dbReference>
<evidence type="ECO:0000256" key="2">
    <source>
        <dbReference type="ARBA" id="ARBA00013161"/>
    </source>
</evidence>
<dbReference type="EC" id="6.1.1.2" evidence="2 9"/>
<dbReference type="PANTHER" id="PTHR43766">
    <property type="entry name" value="TRYPTOPHAN--TRNA LIGASE, MITOCHONDRIAL"/>
    <property type="match status" value="1"/>
</dbReference>
<evidence type="ECO:0000256" key="7">
    <source>
        <dbReference type="ARBA" id="ARBA00023146"/>
    </source>
</evidence>
<reference evidence="12" key="1">
    <citation type="submission" date="2017-09" db="EMBL/GenBank/DDBJ databases">
        <title>Depth-based differentiation of microbial function through sediment-hosted aquifers and enrichment of novel symbionts in the deep terrestrial subsurface.</title>
        <authorList>
            <person name="Probst A.J."/>
            <person name="Ladd B."/>
            <person name="Jarett J.K."/>
            <person name="Geller-Mcgrath D.E."/>
            <person name="Sieber C.M.K."/>
            <person name="Emerson J.B."/>
            <person name="Anantharaman K."/>
            <person name="Thomas B.C."/>
            <person name="Malmstrom R."/>
            <person name="Stieglmeier M."/>
            <person name="Klingl A."/>
            <person name="Woyke T."/>
            <person name="Ryan C.M."/>
            <person name="Banfield J.F."/>
        </authorList>
    </citation>
    <scope>NUCLEOTIDE SEQUENCE [LARGE SCALE GENOMIC DNA]</scope>
</reference>
<evidence type="ECO:0000256" key="6">
    <source>
        <dbReference type="ARBA" id="ARBA00022917"/>
    </source>
</evidence>
<dbReference type="GO" id="GO:0006436">
    <property type="term" value="P:tryptophanyl-tRNA aminoacylation"/>
    <property type="evidence" value="ECO:0007669"/>
    <property type="project" value="UniProtKB-UniRule"/>
</dbReference>
<dbReference type="CDD" id="cd00806">
    <property type="entry name" value="TrpRS_core"/>
    <property type="match status" value="1"/>
</dbReference>
<keyword evidence="5 10" id="KW-0067">ATP-binding</keyword>
<comment type="similarity">
    <text evidence="1 10">Belongs to the class-I aminoacyl-tRNA synthetase family.</text>
</comment>
<keyword evidence="7 10" id="KW-0030">Aminoacyl-tRNA synthetase</keyword>
<evidence type="ECO:0000256" key="9">
    <source>
        <dbReference type="NCBIfam" id="TIGR00233"/>
    </source>
</evidence>
<organism evidence="11 12">
    <name type="scientific">candidate division WWE3 bacterium CG06_land_8_20_14_3_00_42_16</name>
    <dbReference type="NCBI Taxonomy" id="1975083"/>
    <lineage>
        <taxon>Bacteria</taxon>
        <taxon>Katanobacteria</taxon>
    </lineage>
</organism>
<comment type="caution">
    <text evidence="11">The sequence shown here is derived from an EMBL/GenBank/DDBJ whole genome shotgun (WGS) entry which is preliminary data.</text>
</comment>
<accession>A0A2M7AMA1</accession>
<dbReference type="InterPro" id="IPR002306">
    <property type="entry name" value="Trp-tRNA-ligase"/>
</dbReference>
<evidence type="ECO:0000313" key="11">
    <source>
        <dbReference type="EMBL" id="PIU68503.1"/>
    </source>
</evidence>
<gene>
    <name evidence="11" type="primary">trpS</name>
    <name evidence="11" type="ORF">COS81_03720</name>
</gene>
<dbReference type="AlphaFoldDB" id="A0A2M7AMA1"/>
<name>A0A2M7AMA1_UNCKA</name>
<dbReference type="InterPro" id="IPR002305">
    <property type="entry name" value="aa-tRNA-synth_Ic"/>
</dbReference>
<dbReference type="GO" id="GO:0005524">
    <property type="term" value="F:ATP binding"/>
    <property type="evidence" value="ECO:0007669"/>
    <property type="project" value="UniProtKB-KW"/>
</dbReference>
<dbReference type="Gene3D" id="1.10.240.10">
    <property type="entry name" value="Tyrosyl-Transfer RNA Synthetase"/>
    <property type="match status" value="1"/>
</dbReference>
<dbReference type="InterPro" id="IPR001412">
    <property type="entry name" value="aa-tRNA-synth_I_CS"/>
</dbReference>
<dbReference type="PROSITE" id="PS00178">
    <property type="entry name" value="AA_TRNA_LIGASE_I"/>
    <property type="match status" value="1"/>
</dbReference>
<evidence type="ECO:0000256" key="8">
    <source>
        <dbReference type="ARBA" id="ARBA00049929"/>
    </source>
</evidence>
<dbReference type="Proteomes" id="UP000229916">
    <property type="component" value="Unassembled WGS sequence"/>
</dbReference>
<dbReference type="Gene3D" id="3.40.50.620">
    <property type="entry name" value="HUPs"/>
    <property type="match status" value="1"/>
</dbReference>
<dbReference type="Pfam" id="PF00579">
    <property type="entry name" value="tRNA-synt_1b"/>
    <property type="match status" value="1"/>
</dbReference>
<dbReference type="PRINTS" id="PR01039">
    <property type="entry name" value="TRNASYNTHTRP"/>
</dbReference>
<dbReference type="GO" id="GO:0004830">
    <property type="term" value="F:tryptophan-tRNA ligase activity"/>
    <property type="evidence" value="ECO:0007669"/>
    <property type="project" value="UniProtKB-UniRule"/>
</dbReference>
<dbReference type="FunFam" id="1.10.240.10:FF:000005">
    <property type="entry name" value="Tryptophan--tRNA ligase"/>
    <property type="match status" value="1"/>
</dbReference>
<dbReference type="InterPro" id="IPR050203">
    <property type="entry name" value="Trp-tRNA_synthetase"/>
</dbReference>
<evidence type="ECO:0000256" key="10">
    <source>
        <dbReference type="RuleBase" id="RU363036"/>
    </source>
</evidence>
<keyword evidence="3 10" id="KW-0436">Ligase</keyword>
<sequence>MQKNYTILTGITPSGSGKVHIGNYAGAVKTFLMLQKNAGTVYFFIADLHALTTVQNRKGLQQNVENLVLSYLSFGIDTDKVVFYRQSDVLMHTELQSILNNVTPLGLVKRCHAYKDKLQKKTDEENINLGLFNYPILMAADILLYEPDFVPVGDDQKQHIEITRDIAAFFNRTYGQTFKLPEIFNLKEIARIVGTDGKMKMSKSLGNYISVFEDERIIRKQIMGCYTDPKRIHPTDPGHVQGNPVFVYHDLINDDKKEVEDLKQRYKKGTVGDVEVKEKLFQALLVKFAKERKLYQEFEQQPELIKKILAQGAQKAKKQSAQKMMEVREKIGLTNRYSSFKYEI</sequence>
<evidence type="ECO:0000256" key="5">
    <source>
        <dbReference type="ARBA" id="ARBA00022840"/>
    </source>
</evidence>
<keyword evidence="6 10" id="KW-0648">Protein biosynthesis</keyword>
<evidence type="ECO:0000256" key="1">
    <source>
        <dbReference type="ARBA" id="ARBA00005594"/>
    </source>
</evidence>
<comment type="catalytic activity">
    <reaction evidence="8">
        <text>tRNA(Trp) + L-tryptophan + ATP = L-tryptophyl-tRNA(Trp) + AMP + diphosphate + H(+)</text>
        <dbReference type="Rhea" id="RHEA:24080"/>
        <dbReference type="Rhea" id="RHEA-COMP:9671"/>
        <dbReference type="Rhea" id="RHEA-COMP:9705"/>
        <dbReference type="ChEBI" id="CHEBI:15378"/>
        <dbReference type="ChEBI" id="CHEBI:30616"/>
        <dbReference type="ChEBI" id="CHEBI:33019"/>
        <dbReference type="ChEBI" id="CHEBI:57912"/>
        <dbReference type="ChEBI" id="CHEBI:78442"/>
        <dbReference type="ChEBI" id="CHEBI:78535"/>
        <dbReference type="ChEBI" id="CHEBI:456215"/>
        <dbReference type="EC" id="6.1.1.2"/>
    </reaction>
</comment>
<evidence type="ECO:0000313" key="12">
    <source>
        <dbReference type="Proteomes" id="UP000229916"/>
    </source>
</evidence>
<dbReference type="InterPro" id="IPR014729">
    <property type="entry name" value="Rossmann-like_a/b/a_fold"/>
</dbReference>